<dbReference type="Proteomes" id="UP001341444">
    <property type="component" value="Unassembled WGS sequence"/>
</dbReference>
<evidence type="ECO:0000313" key="1">
    <source>
        <dbReference type="EMBL" id="MED1202380.1"/>
    </source>
</evidence>
<dbReference type="EMBL" id="JARMAB010000006">
    <property type="protein sequence ID" value="MED1202380.1"/>
    <property type="molecule type" value="Genomic_DNA"/>
</dbReference>
<keyword evidence="2" id="KW-1185">Reference proteome</keyword>
<gene>
    <name evidence="1" type="ORF">P4T90_04655</name>
</gene>
<protein>
    <submittedName>
        <fullName evidence="1">Uncharacterized protein</fullName>
    </submittedName>
</protein>
<evidence type="ECO:0000313" key="2">
    <source>
        <dbReference type="Proteomes" id="UP001341444"/>
    </source>
</evidence>
<reference evidence="1 2" key="1">
    <citation type="submission" date="2023-03" db="EMBL/GenBank/DDBJ databases">
        <title>Bacillus Genome Sequencing.</title>
        <authorList>
            <person name="Dunlap C."/>
        </authorList>
    </citation>
    <scope>NUCLEOTIDE SEQUENCE [LARGE SCALE GENOMIC DNA]</scope>
    <source>
        <strain evidence="1 2">B-23453</strain>
    </source>
</reference>
<sequence length="45" mass="5142">MDQKAFFYDGSFHVEETSNEETVTPSPFPITDEVRKNLAANPFSF</sequence>
<name>A0ABU6MH63_9BACI</name>
<comment type="caution">
    <text evidence="1">The sequence shown here is derived from an EMBL/GenBank/DDBJ whole genome shotgun (WGS) entry which is preliminary data.</text>
</comment>
<dbReference type="RefSeq" id="WP_198160246.1">
    <property type="nucleotide sequence ID" value="NZ_JARMAB010000006.1"/>
</dbReference>
<organism evidence="1 2">
    <name type="scientific">Heyndrickxia acidicola</name>
    <dbReference type="NCBI Taxonomy" id="209389"/>
    <lineage>
        <taxon>Bacteria</taxon>
        <taxon>Bacillati</taxon>
        <taxon>Bacillota</taxon>
        <taxon>Bacilli</taxon>
        <taxon>Bacillales</taxon>
        <taxon>Bacillaceae</taxon>
        <taxon>Heyndrickxia</taxon>
    </lineage>
</organism>
<proteinExistence type="predicted"/>
<accession>A0ABU6MH63</accession>